<dbReference type="Proteomes" id="UP000799536">
    <property type="component" value="Unassembled WGS sequence"/>
</dbReference>
<keyword evidence="1" id="KW-1133">Transmembrane helix</keyword>
<proteinExistence type="predicted"/>
<evidence type="ECO:0000313" key="2">
    <source>
        <dbReference type="EMBL" id="KAF2204689.1"/>
    </source>
</evidence>
<sequence>MNSRDTNGRTGATASPLQTRIGFGVGSMYTSLVFVWRMLAQSLFLLDIFLLLVPSFPFSYTPFLVTSLFLVLCDIDVFLRFIYVHIYLVTLICTFMNIYSTPVYLQLRLHLLTNKVHFSFRYTPFWNEHVSCCQ</sequence>
<feature type="transmembrane region" description="Helical" evidence="1">
    <location>
        <begin position="48"/>
        <end position="72"/>
    </location>
</feature>
<accession>A0A9P4JUM0</accession>
<protein>
    <submittedName>
        <fullName evidence="2">Uncharacterized protein</fullName>
    </submittedName>
</protein>
<keyword evidence="3" id="KW-1185">Reference proteome</keyword>
<comment type="caution">
    <text evidence="2">The sequence shown here is derived from an EMBL/GenBank/DDBJ whole genome shotgun (WGS) entry which is preliminary data.</text>
</comment>
<feature type="transmembrane region" description="Helical" evidence="1">
    <location>
        <begin position="20"/>
        <end position="36"/>
    </location>
</feature>
<evidence type="ECO:0000313" key="3">
    <source>
        <dbReference type="Proteomes" id="UP000799536"/>
    </source>
</evidence>
<name>A0A9P4JUM0_9PLEO</name>
<keyword evidence="1" id="KW-0472">Membrane</keyword>
<dbReference type="EMBL" id="ML993871">
    <property type="protein sequence ID" value="KAF2204689.1"/>
    <property type="molecule type" value="Genomic_DNA"/>
</dbReference>
<feature type="transmembrane region" description="Helical" evidence="1">
    <location>
        <begin position="78"/>
        <end position="99"/>
    </location>
</feature>
<dbReference type="AlphaFoldDB" id="A0A9P4JUM0"/>
<organism evidence="2 3">
    <name type="scientific">Delitschia confertaspora ATCC 74209</name>
    <dbReference type="NCBI Taxonomy" id="1513339"/>
    <lineage>
        <taxon>Eukaryota</taxon>
        <taxon>Fungi</taxon>
        <taxon>Dikarya</taxon>
        <taxon>Ascomycota</taxon>
        <taxon>Pezizomycotina</taxon>
        <taxon>Dothideomycetes</taxon>
        <taxon>Pleosporomycetidae</taxon>
        <taxon>Pleosporales</taxon>
        <taxon>Delitschiaceae</taxon>
        <taxon>Delitschia</taxon>
    </lineage>
</organism>
<gene>
    <name evidence="2" type="ORF">GQ43DRAFT_136832</name>
</gene>
<reference evidence="2" key="1">
    <citation type="journal article" date="2020" name="Stud. Mycol.">
        <title>101 Dothideomycetes genomes: a test case for predicting lifestyles and emergence of pathogens.</title>
        <authorList>
            <person name="Haridas S."/>
            <person name="Albert R."/>
            <person name="Binder M."/>
            <person name="Bloem J."/>
            <person name="Labutti K."/>
            <person name="Salamov A."/>
            <person name="Andreopoulos B."/>
            <person name="Baker S."/>
            <person name="Barry K."/>
            <person name="Bills G."/>
            <person name="Bluhm B."/>
            <person name="Cannon C."/>
            <person name="Castanera R."/>
            <person name="Culley D."/>
            <person name="Daum C."/>
            <person name="Ezra D."/>
            <person name="Gonzalez J."/>
            <person name="Henrissat B."/>
            <person name="Kuo A."/>
            <person name="Liang C."/>
            <person name="Lipzen A."/>
            <person name="Lutzoni F."/>
            <person name="Magnuson J."/>
            <person name="Mondo S."/>
            <person name="Nolan M."/>
            <person name="Ohm R."/>
            <person name="Pangilinan J."/>
            <person name="Park H.-J."/>
            <person name="Ramirez L."/>
            <person name="Alfaro M."/>
            <person name="Sun H."/>
            <person name="Tritt A."/>
            <person name="Yoshinaga Y."/>
            <person name="Zwiers L.-H."/>
            <person name="Turgeon B."/>
            <person name="Goodwin S."/>
            <person name="Spatafora J."/>
            <person name="Crous P."/>
            <person name="Grigoriev I."/>
        </authorList>
    </citation>
    <scope>NUCLEOTIDE SEQUENCE</scope>
    <source>
        <strain evidence="2">ATCC 74209</strain>
    </source>
</reference>
<keyword evidence="1" id="KW-0812">Transmembrane</keyword>
<evidence type="ECO:0000256" key="1">
    <source>
        <dbReference type="SAM" id="Phobius"/>
    </source>
</evidence>